<dbReference type="Gene3D" id="1.10.730.20">
    <property type="match status" value="1"/>
</dbReference>
<evidence type="ECO:0000313" key="16">
    <source>
        <dbReference type="Proteomes" id="UP000283383"/>
    </source>
</evidence>
<dbReference type="PRINTS" id="PR00984">
    <property type="entry name" value="TRNASYNTHILE"/>
</dbReference>
<dbReference type="AlphaFoldDB" id="A0A420J9M2"/>
<evidence type="ECO:0000256" key="8">
    <source>
        <dbReference type="ARBA" id="ARBA00023146"/>
    </source>
</evidence>
<evidence type="ECO:0000256" key="11">
    <source>
        <dbReference type="ARBA" id="ARBA00068280"/>
    </source>
</evidence>
<dbReference type="Proteomes" id="UP000283383">
    <property type="component" value="Unassembled WGS sequence"/>
</dbReference>
<reference evidence="15 16" key="1">
    <citation type="journal article" date="2018" name="BMC Genomics">
        <title>Comparative genome analyses reveal sequence features reflecting distinct modes of host-adaptation between dicot and monocot powdery mildew.</title>
        <authorList>
            <person name="Wu Y."/>
            <person name="Ma X."/>
            <person name="Pan Z."/>
            <person name="Kale S.D."/>
            <person name="Song Y."/>
            <person name="King H."/>
            <person name="Zhang Q."/>
            <person name="Presley C."/>
            <person name="Deng X."/>
            <person name="Wei C.I."/>
            <person name="Xiao S."/>
        </authorList>
    </citation>
    <scope>NUCLEOTIDE SEQUENCE [LARGE SCALE GENOMIC DNA]</scope>
    <source>
        <strain evidence="15">UMSG3</strain>
    </source>
</reference>
<dbReference type="SUPFAM" id="SSF52374">
    <property type="entry name" value="Nucleotidylyl transferase"/>
    <property type="match status" value="1"/>
</dbReference>
<dbReference type="SUPFAM" id="SSF47323">
    <property type="entry name" value="Anticodon-binding domain of a subclass of class I aminoacyl-tRNA synthetases"/>
    <property type="match status" value="1"/>
</dbReference>
<keyword evidence="4 12" id="KW-0436">Ligase</keyword>
<dbReference type="EMBL" id="MCBQ01001278">
    <property type="protein sequence ID" value="RKF83504.1"/>
    <property type="molecule type" value="Genomic_DNA"/>
</dbReference>
<dbReference type="EC" id="6.1.1.5" evidence="3"/>
<evidence type="ECO:0000256" key="6">
    <source>
        <dbReference type="ARBA" id="ARBA00022840"/>
    </source>
</evidence>
<dbReference type="Gene3D" id="3.40.50.620">
    <property type="entry name" value="HUPs"/>
    <property type="match status" value="2"/>
</dbReference>
<evidence type="ECO:0000256" key="10">
    <source>
        <dbReference type="ARBA" id="ARBA00048359"/>
    </source>
</evidence>
<comment type="subcellular location">
    <subcellularLocation>
        <location evidence="1">Mitochondrion</location>
    </subcellularLocation>
</comment>
<dbReference type="PROSITE" id="PS00178">
    <property type="entry name" value="AA_TRNA_LIGASE_I"/>
    <property type="match status" value="1"/>
</dbReference>
<feature type="domain" description="Methionyl/Valyl/Leucyl/Isoleucyl-tRNA synthetase anticodon-binding" evidence="14">
    <location>
        <begin position="711"/>
        <end position="809"/>
    </location>
</feature>
<keyword evidence="7 12" id="KW-0648">Protein biosynthesis</keyword>
<evidence type="ECO:0000256" key="4">
    <source>
        <dbReference type="ARBA" id="ARBA00022598"/>
    </source>
</evidence>
<dbReference type="GO" id="GO:0005524">
    <property type="term" value="F:ATP binding"/>
    <property type="evidence" value="ECO:0007669"/>
    <property type="project" value="UniProtKB-KW"/>
</dbReference>
<comment type="caution">
    <text evidence="15">The sequence shown here is derived from an EMBL/GenBank/DDBJ whole genome shotgun (WGS) entry which is preliminary data.</text>
</comment>
<dbReference type="Gene3D" id="1.10.10.830">
    <property type="entry name" value="Ile-tRNA synthetase CP2 domain-like"/>
    <property type="match status" value="1"/>
</dbReference>
<evidence type="ECO:0000256" key="9">
    <source>
        <dbReference type="ARBA" id="ARBA00032665"/>
    </source>
</evidence>
<dbReference type="GO" id="GO:0004822">
    <property type="term" value="F:isoleucine-tRNA ligase activity"/>
    <property type="evidence" value="ECO:0007669"/>
    <property type="project" value="UniProtKB-EC"/>
</dbReference>
<dbReference type="InterPro" id="IPR009080">
    <property type="entry name" value="tRNAsynth_Ia_anticodon-bd"/>
</dbReference>
<dbReference type="InterPro" id="IPR002301">
    <property type="entry name" value="Ile-tRNA-ligase"/>
</dbReference>
<dbReference type="FunFam" id="3.40.50.620:FF:000111">
    <property type="entry name" value="Mitochondrial isoleucyl-tRNA synthetase"/>
    <property type="match status" value="1"/>
</dbReference>
<dbReference type="PANTHER" id="PTHR42765">
    <property type="entry name" value="SOLEUCYL-TRNA SYNTHETASE"/>
    <property type="match status" value="1"/>
</dbReference>
<dbReference type="InterPro" id="IPR014729">
    <property type="entry name" value="Rossmann-like_a/b/a_fold"/>
</dbReference>
<dbReference type="NCBIfam" id="TIGR00392">
    <property type="entry name" value="ileS"/>
    <property type="match status" value="1"/>
</dbReference>
<dbReference type="GO" id="GO:0032543">
    <property type="term" value="P:mitochondrial translation"/>
    <property type="evidence" value="ECO:0007669"/>
    <property type="project" value="TreeGrafter"/>
</dbReference>
<dbReference type="GO" id="GO:0006428">
    <property type="term" value="P:isoleucyl-tRNA aminoacylation"/>
    <property type="evidence" value="ECO:0007669"/>
    <property type="project" value="InterPro"/>
</dbReference>
<dbReference type="GO" id="GO:0005739">
    <property type="term" value="C:mitochondrion"/>
    <property type="evidence" value="ECO:0007669"/>
    <property type="project" value="UniProtKB-SubCell"/>
</dbReference>
<dbReference type="InterPro" id="IPR001412">
    <property type="entry name" value="aa-tRNA-synth_I_CS"/>
</dbReference>
<dbReference type="STRING" id="62708.A0A420J9M2"/>
<keyword evidence="6 12" id="KW-0067">ATP-binding</keyword>
<dbReference type="Gene3D" id="3.90.740.10">
    <property type="entry name" value="Valyl/Leucyl/Isoleucyl-tRNA synthetase, editing domain"/>
    <property type="match status" value="1"/>
</dbReference>
<dbReference type="Pfam" id="PF08264">
    <property type="entry name" value="Anticodon_1"/>
    <property type="match status" value="1"/>
</dbReference>
<dbReference type="InterPro" id="IPR013155">
    <property type="entry name" value="M/V/L/I-tRNA-synth_anticd-bd"/>
</dbReference>
<comment type="catalytic activity">
    <reaction evidence="10">
        <text>tRNA(Ile) + L-isoleucine + ATP = L-isoleucyl-tRNA(Ile) + AMP + diphosphate</text>
        <dbReference type="Rhea" id="RHEA:11060"/>
        <dbReference type="Rhea" id="RHEA-COMP:9666"/>
        <dbReference type="Rhea" id="RHEA-COMP:9695"/>
        <dbReference type="ChEBI" id="CHEBI:30616"/>
        <dbReference type="ChEBI" id="CHEBI:33019"/>
        <dbReference type="ChEBI" id="CHEBI:58045"/>
        <dbReference type="ChEBI" id="CHEBI:78442"/>
        <dbReference type="ChEBI" id="CHEBI:78528"/>
        <dbReference type="ChEBI" id="CHEBI:456215"/>
        <dbReference type="EC" id="6.1.1.5"/>
    </reaction>
</comment>
<dbReference type="Pfam" id="PF00133">
    <property type="entry name" value="tRNA-synt_1"/>
    <property type="match status" value="1"/>
</dbReference>
<dbReference type="InterPro" id="IPR033708">
    <property type="entry name" value="Anticodon_Ile_BEm"/>
</dbReference>
<dbReference type="InterPro" id="IPR009008">
    <property type="entry name" value="Val/Leu/Ile-tRNA-synth_edit"/>
</dbReference>
<dbReference type="SUPFAM" id="SSF50677">
    <property type="entry name" value="ValRS/IleRS/LeuRS editing domain"/>
    <property type="match status" value="1"/>
</dbReference>
<dbReference type="InterPro" id="IPR002300">
    <property type="entry name" value="aa-tRNA-synth_Ia"/>
</dbReference>
<evidence type="ECO:0000256" key="3">
    <source>
        <dbReference type="ARBA" id="ARBA00013165"/>
    </source>
</evidence>
<keyword evidence="16" id="KW-1185">Reference proteome</keyword>
<evidence type="ECO:0000256" key="12">
    <source>
        <dbReference type="RuleBase" id="RU363035"/>
    </source>
</evidence>
<dbReference type="InterPro" id="IPR050081">
    <property type="entry name" value="Ile-tRNA_ligase"/>
</dbReference>
<keyword evidence="5 12" id="KW-0547">Nucleotide-binding</keyword>
<keyword evidence="8 12" id="KW-0030">Aminoacyl-tRNA synthetase</keyword>
<accession>A0A420J9M2</accession>
<sequence>MPLRPPQLSWSSTLRLPKSTFLARPSLADQANYLKRCSDDLYEWQSHNYRDSTPFILLDGPPYANGELHIGHALNKILKDITCRVKVQKAFSTHEETTGRRVVYVPGWDCHGLPIEIKALEQHRVDKDSNGALDPVGIRKIARDLASKTVKLQMKTFREWCIMADWDQSWKTMDKAYEIEQLKIFQNMTQNGLISRRYKPVYWSPSSQTALAEAELDYKSDHISTAAYVKFLITTIPKNLRNIIPIDGNLSAVIWTTTPWTLPANRAIAIHSDLEYSIIRHNSEFLLIAKVRVEEVIKLLSKGEYLDIVIDSILGCELEGAQYKNLFSGSDSCPIIHADFVSADAGSGLVHIAPGHGYDDYEVCTSLGIEAVAPVNDLGCFTAESFPADPSALEGISVLQGGDAQVLKILGDRILASHKFKHKYPYDWRTKLPVIIRATEQWFADVGTIKNKAVDCLKKVKFVPKSGRARLESFVKDRNEWCISRQRAWGVPIPALYADDGTAILTNESVEHIISVIIEKGIDAWWTDAPDDPAWIAPGLKGKFRRGKDTMDVWFDSGTSWSQIKGQADIYLEGTDQHRGWFQSSLLTHSGGSGRDWPPFKALITHGFTLDQTGKKMSKSIGNVIAPSQIMDGSLLPPVKTKKGRTQTSQALGADALRLWAASSDFTRDVMVGEAVLQSNHSTLLKLRMIIKMLLGSMHLPEKDFEITTLDHIALIHLEKVMNEVDVAYDNYEYYHAVKAIGKWVSTDLSSFYLEAMKDRLYCGNGQSVLDDIFHGLLKMLTPLTPLLVEEAWCHRPHWMVVRGDPHPLYRTPSNPIISENRRLVRDPSIAEDLPWIMNASGAIKIAQEQARSQKLIGSSLESSIILELPSPAIATFNRYINELDSIFVVSSVKLGTSPKSDWKFSSNFDAPGGQGTAWVTAPKSKKCPRCWRYVSQNHDELCVRCEEVIANTLTL</sequence>
<organism evidence="15 16">
    <name type="scientific">Golovinomyces cichoracearum</name>
    <dbReference type="NCBI Taxonomy" id="62708"/>
    <lineage>
        <taxon>Eukaryota</taxon>
        <taxon>Fungi</taxon>
        <taxon>Dikarya</taxon>
        <taxon>Ascomycota</taxon>
        <taxon>Pezizomycotina</taxon>
        <taxon>Leotiomycetes</taxon>
        <taxon>Erysiphales</taxon>
        <taxon>Erysiphaceae</taxon>
        <taxon>Golovinomyces</taxon>
    </lineage>
</organism>
<protein>
    <recommendedName>
        <fullName evidence="11">Isoleucine--tRNA ligase, mitochondrial</fullName>
        <ecNumber evidence="3">6.1.1.5</ecNumber>
    </recommendedName>
    <alternativeName>
        <fullName evidence="9">Isoleucyl-tRNA synthetase</fullName>
    </alternativeName>
</protein>
<dbReference type="GO" id="GO:0002161">
    <property type="term" value="F:aminoacyl-tRNA deacylase activity"/>
    <property type="evidence" value="ECO:0007669"/>
    <property type="project" value="InterPro"/>
</dbReference>
<evidence type="ECO:0000259" key="13">
    <source>
        <dbReference type="Pfam" id="PF00133"/>
    </source>
</evidence>
<proteinExistence type="inferred from homology"/>
<evidence type="ECO:0000256" key="7">
    <source>
        <dbReference type="ARBA" id="ARBA00022917"/>
    </source>
</evidence>
<dbReference type="PANTHER" id="PTHR42765:SF1">
    <property type="entry name" value="ISOLEUCINE--TRNA LIGASE, MITOCHONDRIAL"/>
    <property type="match status" value="1"/>
</dbReference>
<dbReference type="GO" id="GO:0000049">
    <property type="term" value="F:tRNA binding"/>
    <property type="evidence" value="ECO:0007669"/>
    <property type="project" value="InterPro"/>
</dbReference>
<comment type="similarity">
    <text evidence="2 12">Belongs to the class-I aminoacyl-tRNA synthetase family.</text>
</comment>
<feature type="domain" description="Aminoacyl-tRNA synthetase class Ia" evidence="13">
    <location>
        <begin position="39"/>
        <end position="671"/>
    </location>
</feature>
<evidence type="ECO:0000256" key="1">
    <source>
        <dbReference type="ARBA" id="ARBA00004173"/>
    </source>
</evidence>
<dbReference type="CDD" id="cd07960">
    <property type="entry name" value="Anticodon_Ia_Ile_BEm"/>
    <property type="match status" value="1"/>
</dbReference>
<evidence type="ECO:0000256" key="2">
    <source>
        <dbReference type="ARBA" id="ARBA00005594"/>
    </source>
</evidence>
<name>A0A420J9M2_9PEZI</name>
<evidence type="ECO:0000313" key="15">
    <source>
        <dbReference type="EMBL" id="RKF83504.1"/>
    </source>
</evidence>
<gene>
    <name evidence="15" type="ORF">GcM3_012014</name>
</gene>
<evidence type="ECO:0000256" key="5">
    <source>
        <dbReference type="ARBA" id="ARBA00022741"/>
    </source>
</evidence>
<evidence type="ECO:0000259" key="14">
    <source>
        <dbReference type="Pfam" id="PF08264"/>
    </source>
</evidence>